<dbReference type="Proteomes" id="UP000000374">
    <property type="component" value="Chromosome"/>
</dbReference>
<dbReference type="GO" id="GO:0004386">
    <property type="term" value="F:helicase activity"/>
    <property type="evidence" value="ECO:0007669"/>
    <property type="project" value="InterPro"/>
</dbReference>
<evidence type="ECO:0000313" key="3">
    <source>
        <dbReference type="Proteomes" id="UP000000374"/>
    </source>
</evidence>
<sequence length="361" mass="39725">MQGKIDFSRIDWQNVLAHLGVEARLIENPKRRGPCPIEQTGSTRFRFDNKDGRGTWVCNCGAGDGVRLVALVNGIDDAEAARRIRQVIHGYPAYRQAPRQFVPAGKKTPEAIEKARKGLDRVRSGSKPITAETPAWKYLCKRVRGLELGWLSKALRYHPHLKHVDEDLGGCVTYRTAIVCDVVDAFRRDRIVTIHRTYITADGEKAPVSAKQVKKVMTATVDKLCGEVIAVNTAGTKFVIIAEGLEAALAWVAATQNRYTVFAALNCFNMSQFQWPGGTEAILVAADNDPPNPRSGVCTGQHYGAILKDRAIEAGLRARMLPSPVVGVDFDDLWNEGNTEMFDLRRLAMASNEHCGVASVA</sequence>
<dbReference type="Pfam" id="PF13362">
    <property type="entry name" value="Toprim_3"/>
    <property type="match status" value="1"/>
</dbReference>
<gene>
    <name evidence="2" type="ordered locus">Veis_3727</name>
</gene>
<organism evidence="2 3">
    <name type="scientific">Verminephrobacter eiseniae (strain EF01-2)</name>
    <dbReference type="NCBI Taxonomy" id="391735"/>
    <lineage>
        <taxon>Bacteria</taxon>
        <taxon>Pseudomonadati</taxon>
        <taxon>Pseudomonadota</taxon>
        <taxon>Betaproteobacteria</taxon>
        <taxon>Burkholderiales</taxon>
        <taxon>Comamonadaceae</taxon>
        <taxon>Verminephrobacter</taxon>
    </lineage>
</organism>
<dbReference type="GeneID" id="76462105"/>
<dbReference type="RefSeq" id="WP_011811431.1">
    <property type="nucleotide sequence ID" value="NC_008786.1"/>
</dbReference>
<keyword evidence="3" id="KW-1185">Reference proteome</keyword>
<dbReference type="InterPro" id="IPR055570">
    <property type="entry name" value="DUF7146"/>
</dbReference>
<dbReference type="SUPFAM" id="SSF57783">
    <property type="entry name" value="Zinc beta-ribbon"/>
    <property type="match status" value="1"/>
</dbReference>
<reference evidence="3" key="1">
    <citation type="submission" date="2006-12" db="EMBL/GenBank/DDBJ databases">
        <title>Complete sequence of chromosome 1 of Verminephrobacter eiseniae EF01-2.</title>
        <authorList>
            <person name="Copeland A."/>
            <person name="Lucas S."/>
            <person name="Lapidus A."/>
            <person name="Barry K."/>
            <person name="Detter J.C."/>
            <person name="Glavina del Rio T."/>
            <person name="Dalin E."/>
            <person name="Tice H."/>
            <person name="Pitluck S."/>
            <person name="Chertkov O."/>
            <person name="Brettin T."/>
            <person name="Bruce D."/>
            <person name="Han C."/>
            <person name="Tapia R."/>
            <person name="Gilna P."/>
            <person name="Schmutz J."/>
            <person name="Larimer F."/>
            <person name="Land M."/>
            <person name="Hauser L."/>
            <person name="Kyrpides N."/>
            <person name="Kim E."/>
            <person name="Stahl D."/>
            <person name="Richardson P."/>
        </authorList>
    </citation>
    <scope>NUCLEOTIDE SEQUENCE [LARGE SCALE GENOMIC DNA]</scope>
    <source>
        <strain evidence="3">EF01-2</strain>
    </source>
</reference>
<dbReference type="STRING" id="391735.Veis_3727"/>
<dbReference type="Pfam" id="PF08273">
    <property type="entry name" value="Zn_Ribbon_Prim"/>
    <property type="match status" value="1"/>
</dbReference>
<dbReference type="SMART" id="SM00778">
    <property type="entry name" value="Prim_Zn_Ribbon"/>
    <property type="match status" value="1"/>
</dbReference>
<feature type="domain" description="DNA primase/helicase Gp4 N-terminal Bacteriophage T7-like" evidence="1">
    <location>
        <begin position="30"/>
        <end position="66"/>
    </location>
</feature>
<dbReference type="Pfam" id="PF23639">
    <property type="entry name" value="DUF7146"/>
    <property type="match status" value="1"/>
</dbReference>
<protein>
    <submittedName>
        <fullName evidence="2">Phage P4 alpha, zinc-binding domain protein</fullName>
    </submittedName>
</protein>
<evidence type="ECO:0000259" key="1">
    <source>
        <dbReference type="SMART" id="SM00778"/>
    </source>
</evidence>
<dbReference type="eggNOG" id="COG4643">
    <property type="taxonomic scope" value="Bacteria"/>
</dbReference>
<proteinExistence type="predicted"/>
<dbReference type="OrthoDB" id="8967890at2"/>
<name>A1WP85_VEREI</name>
<dbReference type="KEGG" id="vei:Veis_3727"/>
<dbReference type="GO" id="GO:0008270">
    <property type="term" value="F:zinc ion binding"/>
    <property type="evidence" value="ECO:0007669"/>
    <property type="project" value="InterPro"/>
</dbReference>
<accession>A1WP85</accession>
<dbReference type="HOGENOM" id="CLU_059689_1_0_4"/>
<dbReference type="InterPro" id="IPR013237">
    <property type="entry name" value="Phage_T7_Gp4_N"/>
</dbReference>
<dbReference type="EMBL" id="CP000542">
    <property type="protein sequence ID" value="ABM59442.1"/>
    <property type="molecule type" value="Genomic_DNA"/>
</dbReference>
<evidence type="ECO:0000313" key="2">
    <source>
        <dbReference type="EMBL" id="ABM59442.1"/>
    </source>
</evidence>
<dbReference type="AlphaFoldDB" id="A1WP85"/>
<dbReference type="InterPro" id="IPR006171">
    <property type="entry name" value="TOPRIM_dom"/>
</dbReference>